<dbReference type="InterPro" id="IPR012094">
    <property type="entry name" value="tRNA_Ile_lys_synt"/>
</dbReference>
<dbReference type="InterPro" id="IPR012796">
    <property type="entry name" value="Lysidine-tRNA-synth_C"/>
</dbReference>
<evidence type="ECO:0000256" key="2">
    <source>
        <dbReference type="ARBA" id="ARBA00022490"/>
    </source>
</evidence>
<dbReference type="InterPro" id="IPR012795">
    <property type="entry name" value="tRNA_Ile_lys_synt_N"/>
</dbReference>
<dbReference type="NCBIfam" id="TIGR02433">
    <property type="entry name" value="lysidine_TilS_C"/>
    <property type="match status" value="1"/>
</dbReference>
<feature type="domain" description="Lysidine-tRNA(Ile) synthetase C-terminal" evidence="9">
    <location>
        <begin position="369"/>
        <end position="440"/>
    </location>
</feature>
<evidence type="ECO:0000256" key="8">
    <source>
        <dbReference type="HAMAP-Rule" id="MF_01161"/>
    </source>
</evidence>
<keyword evidence="11" id="KW-1185">Reference proteome</keyword>
<dbReference type="Pfam" id="PF01171">
    <property type="entry name" value="ATP_bind_3"/>
    <property type="match status" value="1"/>
</dbReference>
<keyword evidence="2 8" id="KW-0963">Cytoplasm</keyword>
<dbReference type="EC" id="6.3.4.19" evidence="8"/>
<evidence type="ECO:0000256" key="3">
    <source>
        <dbReference type="ARBA" id="ARBA00022598"/>
    </source>
</evidence>
<dbReference type="HAMAP" id="MF_01161">
    <property type="entry name" value="tRNA_Ile_lys_synt"/>
    <property type="match status" value="1"/>
</dbReference>
<keyword evidence="4 8" id="KW-0819">tRNA processing</keyword>
<accession>A0A3S4QB85</accession>
<dbReference type="Pfam" id="PF11734">
    <property type="entry name" value="TilS_C"/>
    <property type="match status" value="1"/>
</dbReference>
<dbReference type="SUPFAM" id="SSF52402">
    <property type="entry name" value="Adenine nucleotide alpha hydrolases-like"/>
    <property type="match status" value="1"/>
</dbReference>
<comment type="subcellular location">
    <subcellularLocation>
        <location evidence="1 8">Cytoplasm</location>
    </subcellularLocation>
</comment>
<dbReference type="InterPro" id="IPR011063">
    <property type="entry name" value="TilS/TtcA_N"/>
</dbReference>
<evidence type="ECO:0000256" key="4">
    <source>
        <dbReference type="ARBA" id="ARBA00022694"/>
    </source>
</evidence>
<dbReference type="GO" id="GO:0005524">
    <property type="term" value="F:ATP binding"/>
    <property type="evidence" value="ECO:0007669"/>
    <property type="project" value="UniProtKB-UniRule"/>
</dbReference>
<reference evidence="10 11" key="1">
    <citation type="submission" date="2018-12" db="EMBL/GenBank/DDBJ databases">
        <authorList>
            <consortium name="Pathogen Informatics"/>
        </authorList>
    </citation>
    <scope>NUCLEOTIDE SEQUENCE [LARGE SCALE GENOMIC DNA]</scope>
    <source>
        <strain evidence="10 11">NCTC10296</strain>
    </source>
</reference>
<dbReference type="Gene3D" id="3.40.50.620">
    <property type="entry name" value="HUPs"/>
    <property type="match status" value="1"/>
</dbReference>
<feature type="binding site" evidence="8">
    <location>
        <begin position="32"/>
        <end position="37"/>
    </location>
    <ligand>
        <name>ATP</name>
        <dbReference type="ChEBI" id="CHEBI:30616"/>
    </ligand>
</feature>
<dbReference type="Proteomes" id="UP000279284">
    <property type="component" value="Chromosome"/>
</dbReference>
<dbReference type="STRING" id="493.BWD07_07000"/>
<keyword evidence="5 8" id="KW-0547">Nucleotide-binding</keyword>
<name>A0A3S4QB85_9NEIS</name>
<proteinExistence type="inferred from homology"/>
<dbReference type="SUPFAM" id="SSF56037">
    <property type="entry name" value="PheT/TilS domain"/>
    <property type="match status" value="1"/>
</dbReference>
<dbReference type="AlphaFoldDB" id="A0A3S4QB85"/>
<comment type="similarity">
    <text evidence="8">Belongs to the tRNA(Ile)-lysidine synthase family.</text>
</comment>
<evidence type="ECO:0000256" key="7">
    <source>
        <dbReference type="ARBA" id="ARBA00048539"/>
    </source>
</evidence>
<protein>
    <recommendedName>
        <fullName evidence="8">tRNA(Ile)-lysidine synthase</fullName>
        <ecNumber evidence="8">6.3.4.19</ecNumber>
    </recommendedName>
    <alternativeName>
        <fullName evidence="8">tRNA(Ile)-2-lysyl-cytidine synthase</fullName>
    </alternativeName>
    <alternativeName>
        <fullName evidence="8">tRNA(Ile)-lysidine synthetase</fullName>
    </alternativeName>
</protein>
<keyword evidence="6 8" id="KW-0067">ATP-binding</keyword>
<sequence length="449" mass="50887">MPSDLSKHLLAKLSASFDRCVAERASIEVGLSGGLDSVVLLHLLKRLSNEKQFELSAVHVHHGLQQAADGWPEFCSEVCQDLKVPFRVEYVQADIGKIGVEAGARKARYQVFMGGTADFVALAHHQDDQVETFMLSALRGSGIRGLSAMPELRALDEVHWLWRPLLGVTRRELMAYAQLHDLKYVDDPSNSDESLLRNWLRNTGLPAWRERLPFLDHHIMASIKTLQEELAVLDEVSEQDKRAIYHAGFFDCSVWRKLAAARQSRQLLFMVKENNIGIPTQASLNDFRRVLNECGSGSAEWCLPEGKIYAYQNRLFCVGDDWLDDCFWLNKQCLSENKAGNLRAVLEAANFKLCRHLYGLREDVLGQVGGVRAVNTDDVVELTVGHKKVRKLLQECKIPPFVRPYWPVITNKEDRCIAVANLWINPSYACLNGVFPYFEKFSCFVLEPK</sequence>
<dbReference type="Pfam" id="PF09179">
    <property type="entry name" value="TilS"/>
    <property type="match status" value="1"/>
</dbReference>
<dbReference type="Gene3D" id="1.20.59.20">
    <property type="match status" value="1"/>
</dbReference>
<dbReference type="EMBL" id="LR134313">
    <property type="protein sequence ID" value="VEF01321.1"/>
    <property type="molecule type" value="Genomic_DNA"/>
</dbReference>
<evidence type="ECO:0000256" key="1">
    <source>
        <dbReference type="ARBA" id="ARBA00004496"/>
    </source>
</evidence>
<evidence type="ECO:0000313" key="11">
    <source>
        <dbReference type="Proteomes" id="UP000279284"/>
    </source>
</evidence>
<dbReference type="InterPro" id="IPR014729">
    <property type="entry name" value="Rossmann-like_a/b/a_fold"/>
</dbReference>
<dbReference type="SUPFAM" id="SSF82829">
    <property type="entry name" value="MesJ substrate recognition domain-like"/>
    <property type="match status" value="1"/>
</dbReference>
<comment type="function">
    <text evidence="8">Ligates lysine onto the cytidine present at position 34 of the AUA codon-specific tRNA(Ile) that contains the anticodon CAU, in an ATP-dependent manner. Cytidine is converted to lysidine, thus changing the amino acid specificity of the tRNA from methionine to isoleucine.</text>
</comment>
<dbReference type="CDD" id="cd01992">
    <property type="entry name" value="TilS_N"/>
    <property type="match status" value="1"/>
</dbReference>
<dbReference type="KEGG" id="nci:NCTC10296_01271"/>
<dbReference type="NCBIfam" id="TIGR02432">
    <property type="entry name" value="lysidine_TilS_N"/>
    <property type="match status" value="1"/>
</dbReference>
<evidence type="ECO:0000256" key="5">
    <source>
        <dbReference type="ARBA" id="ARBA00022741"/>
    </source>
</evidence>
<dbReference type="InterPro" id="IPR015262">
    <property type="entry name" value="tRNA_Ile_lys_synt_subst-bd"/>
</dbReference>
<comment type="domain">
    <text evidence="8">The N-terminal region contains the highly conserved SGGXDS motif, predicted to be a P-loop motif involved in ATP binding.</text>
</comment>
<dbReference type="GO" id="GO:0005737">
    <property type="term" value="C:cytoplasm"/>
    <property type="evidence" value="ECO:0007669"/>
    <property type="project" value="UniProtKB-SubCell"/>
</dbReference>
<keyword evidence="3 8" id="KW-0436">Ligase</keyword>
<evidence type="ECO:0000256" key="6">
    <source>
        <dbReference type="ARBA" id="ARBA00022840"/>
    </source>
</evidence>
<dbReference type="GO" id="GO:0032267">
    <property type="term" value="F:tRNA(Ile)-lysidine synthase activity"/>
    <property type="evidence" value="ECO:0007669"/>
    <property type="project" value="UniProtKB-EC"/>
</dbReference>
<organism evidence="10 11">
    <name type="scientific">Neisseria canis</name>
    <dbReference type="NCBI Taxonomy" id="493"/>
    <lineage>
        <taxon>Bacteria</taxon>
        <taxon>Pseudomonadati</taxon>
        <taxon>Pseudomonadota</taxon>
        <taxon>Betaproteobacteria</taxon>
        <taxon>Neisseriales</taxon>
        <taxon>Neisseriaceae</taxon>
        <taxon>Neisseria</taxon>
    </lineage>
</organism>
<gene>
    <name evidence="8 10" type="primary">tilS</name>
    <name evidence="10" type="ORF">NCTC10296_01271</name>
</gene>
<comment type="catalytic activity">
    <reaction evidence="7 8">
        <text>cytidine(34) in tRNA(Ile2) + L-lysine + ATP = lysidine(34) in tRNA(Ile2) + AMP + diphosphate + H(+)</text>
        <dbReference type="Rhea" id="RHEA:43744"/>
        <dbReference type="Rhea" id="RHEA-COMP:10625"/>
        <dbReference type="Rhea" id="RHEA-COMP:10670"/>
        <dbReference type="ChEBI" id="CHEBI:15378"/>
        <dbReference type="ChEBI" id="CHEBI:30616"/>
        <dbReference type="ChEBI" id="CHEBI:32551"/>
        <dbReference type="ChEBI" id="CHEBI:33019"/>
        <dbReference type="ChEBI" id="CHEBI:82748"/>
        <dbReference type="ChEBI" id="CHEBI:83665"/>
        <dbReference type="ChEBI" id="CHEBI:456215"/>
        <dbReference type="EC" id="6.3.4.19"/>
    </reaction>
</comment>
<dbReference type="PANTHER" id="PTHR43033:SF1">
    <property type="entry name" value="TRNA(ILE)-LYSIDINE SYNTHASE-RELATED"/>
    <property type="match status" value="1"/>
</dbReference>
<dbReference type="GO" id="GO:0006400">
    <property type="term" value="P:tRNA modification"/>
    <property type="evidence" value="ECO:0007669"/>
    <property type="project" value="UniProtKB-UniRule"/>
</dbReference>
<dbReference type="PANTHER" id="PTHR43033">
    <property type="entry name" value="TRNA(ILE)-LYSIDINE SYNTHASE-RELATED"/>
    <property type="match status" value="1"/>
</dbReference>
<evidence type="ECO:0000259" key="9">
    <source>
        <dbReference type="SMART" id="SM00977"/>
    </source>
</evidence>
<evidence type="ECO:0000313" key="10">
    <source>
        <dbReference type="EMBL" id="VEF01321.1"/>
    </source>
</evidence>
<dbReference type="SMART" id="SM00977">
    <property type="entry name" value="TilS_C"/>
    <property type="match status" value="1"/>
</dbReference>